<dbReference type="EMBL" id="AMZO01000043">
    <property type="protein sequence ID" value="ELR63327.1"/>
    <property type="molecule type" value="Genomic_DNA"/>
</dbReference>
<evidence type="ECO:0000313" key="2">
    <source>
        <dbReference type="Proteomes" id="UP000011134"/>
    </source>
</evidence>
<protein>
    <submittedName>
        <fullName evidence="1">Uncharacterized protein</fullName>
    </submittedName>
</protein>
<dbReference type="Proteomes" id="UP000011134">
    <property type="component" value="Unassembled WGS sequence"/>
</dbReference>
<organism evidence="1 2">
    <name type="scientific">Photobacterium marinum</name>
    <dbReference type="NCBI Taxonomy" id="1056511"/>
    <lineage>
        <taxon>Bacteria</taxon>
        <taxon>Pseudomonadati</taxon>
        <taxon>Pseudomonadota</taxon>
        <taxon>Gammaproteobacteria</taxon>
        <taxon>Vibrionales</taxon>
        <taxon>Vibrionaceae</taxon>
        <taxon>Photobacterium</taxon>
    </lineage>
</organism>
<dbReference type="AlphaFoldDB" id="L8J7A1"/>
<sequence>MGIVFLKISRQDNKLLLAVLEQVIVLPDNIHHTQGQVI</sequence>
<proteinExistence type="predicted"/>
<reference evidence="1 2" key="1">
    <citation type="submission" date="2012-12" db="EMBL/GenBank/DDBJ databases">
        <title>Genome Assembly of Photobacterium sp. AK15.</title>
        <authorList>
            <person name="Khatri I."/>
            <person name="Vaidya B."/>
            <person name="Srinivas T.N.R."/>
            <person name="Subramanian S."/>
            <person name="Pinnaka A."/>
        </authorList>
    </citation>
    <scope>NUCLEOTIDE SEQUENCE [LARGE SCALE GENOMIC DNA]</scope>
    <source>
        <strain evidence="1 2">AK15</strain>
    </source>
</reference>
<keyword evidence="2" id="KW-1185">Reference proteome</keyword>
<name>L8J7A1_9GAMM</name>
<dbReference type="PATRIC" id="fig|1056511.3.peg.4674"/>
<gene>
    <name evidence="1" type="ORF">C942_03860</name>
</gene>
<comment type="caution">
    <text evidence="1">The sequence shown here is derived from an EMBL/GenBank/DDBJ whole genome shotgun (WGS) entry which is preliminary data.</text>
</comment>
<evidence type="ECO:0000313" key="1">
    <source>
        <dbReference type="EMBL" id="ELR63327.1"/>
    </source>
</evidence>
<accession>L8J7A1</accession>